<name>A0A975U4M7_9PROT</name>
<gene>
    <name evidence="3" type="ORF">KO353_06905</name>
</gene>
<feature type="domain" description="MmgE/PrpD N-terminal" evidence="1">
    <location>
        <begin position="10"/>
        <end position="234"/>
    </location>
</feature>
<keyword evidence="4" id="KW-1185">Reference proteome</keyword>
<protein>
    <submittedName>
        <fullName evidence="3">MmgE/PrpD family protein</fullName>
    </submittedName>
</protein>
<organism evidence="3 4">
    <name type="scientific">Elioraea tepida</name>
    <dbReference type="NCBI Taxonomy" id="2843330"/>
    <lineage>
        <taxon>Bacteria</taxon>
        <taxon>Pseudomonadati</taxon>
        <taxon>Pseudomonadota</taxon>
        <taxon>Alphaproteobacteria</taxon>
        <taxon>Acetobacterales</taxon>
        <taxon>Elioraeaceae</taxon>
        <taxon>Elioraea</taxon>
    </lineage>
</organism>
<evidence type="ECO:0000313" key="3">
    <source>
        <dbReference type="EMBL" id="QXM25917.1"/>
    </source>
</evidence>
<accession>A0A975U4M7</accession>
<evidence type="ECO:0000259" key="1">
    <source>
        <dbReference type="Pfam" id="PF03972"/>
    </source>
</evidence>
<dbReference type="Pfam" id="PF19305">
    <property type="entry name" value="MmgE_PrpD_C"/>
    <property type="match status" value="1"/>
</dbReference>
<dbReference type="PANTHER" id="PTHR16943">
    <property type="entry name" value="2-METHYLCITRATE DEHYDRATASE-RELATED"/>
    <property type="match status" value="1"/>
</dbReference>
<sequence>MTIAERLAAAAGAARPTEAMRETAERLVLDIAGLCVGARRERYVAAVLDSAEGAGASTVIGHPRALTALDAALVNGTAAHGEDYDDTLEGGPVHAGAVVVRAVLAIAERFGLSGADGFAGIAVGAEATCRLSTVVPKAVRKAGFHPTSVFGAIGAALGAGVALRLPAAALAHALGIAGSFASGIIEYLADGSWTKRVHAGWAAQAGVRAALLARGGFVGPLTVFEGRHGLFNGSAHTTEGDWGALLDGFGERWVAETIAFKPYACGTMIHPYIDCARRLAARGIAPGRIVSITCEMAEGILHRLWEPLALKRAVPNAYAAKFSVPYGIAAGFLLDGAYLDAFTEERVADARLRALAAKVSYVVDPANPYPRAFTGHVRQELDDGAVVEERQPHFRGGASEPLTREELEAKCVANCRHGGWSEDEARAVLSLARSVFDAPRVGLSSRRH</sequence>
<dbReference type="InterPro" id="IPR005656">
    <property type="entry name" value="MmgE_PrpD"/>
</dbReference>
<dbReference type="InterPro" id="IPR045336">
    <property type="entry name" value="MmgE_PrpD_N"/>
</dbReference>
<dbReference type="KEGG" id="elio:KO353_06905"/>
<dbReference type="InterPro" id="IPR045337">
    <property type="entry name" value="MmgE_PrpD_C"/>
</dbReference>
<dbReference type="Pfam" id="PF03972">
    <property type="entry name" value="MmgE_PrpD_N"/>
    <property type="match status" value="1"/>
</dbReference>
<feature type="domain" description="MmgE/PrpD C-terminal" evidence="2">
    <location>
        <begin position="263"/>
        <end position="424"/>
    </location>
</feature>
<evidence type="ECO:0000313" key="4">
    <source>
        <dbReference type="Proteomes" id="UP000694001"/>
    </source>
</evidence>
<dbReference type="EMBL" id="CP076448">
    <property type="protein sequence ID" value="QXM25917.1"/>
    <property type="molecule type" value="Genomic_DNA"/>
</dbReference>
<reference evidence="3" key="1">
    <citation type="submission" date="2021-06" db="EMBL/GenBank/DDBJ databases">
        <title>Elioraea tepida, sp. nov., a moderately thermophilic aerobic anoxygenic phototrophic bacterium isolated from an alkaline siliceous hot spring mat community in Yellowstone National Park, WY, USA.</title>
        <authorList>
            <person name="Saini M.K."/>
            <person name="Yoshida S."/>
            <person name="Sebastian A."/>
            <person name="Hirose S."/>
            <person name="Hara E."/>
            <person name="Tamaki H."/>
            <person name="Soulier N.T."/>
            <person name="Albert I."/>
            <person name="Hanada S."/>
            <person name="Bryant D.A."/>
            <person name="Tank M."/>
        </authorList>
    </citation>
    <scope>NUCLEOTIDE SEQUENCE</scope>
    <source>
        <strain evidence="3">MS-P2</strain>
    </source>
</reference>
<dbReference type="AlphaFoldDB" id="A0A975U4M7"/>
<dbReference type="PANTHER" id="PTHR16943:SF8">
    <property type="entry name" value="2-METHYLCITRATE DEHYDRATASE"/>
    <property type="match status" value="1"/>
</dbReference>
<dbReference type="RefSeq" id="WP_218286968.1">
    <property type="nucleotide sequence ID" value="NZ_CP076448.1"/>
</dbReference>
<dbReference type="GO" id="GO:0016829">
    <property type="term" value="F:lyase activity"/>
    <property type="evidence" value="ECO:0007669"/>
    <property type="project" value="InterPro"/>
</dbReference>
<proteinExistence type="predicted"/>
<dbReference type="Proteomes" id="UP000694001">
    <property type="component" value="Chromosome"/>
</dbReference>
<evidence type="ECO:0000259" key="2">
    <source>
        <dbReference type="Pfam" id="PF19305"/>
    </source>
</evidence>